<dbReference type="Pfam" id="PF00067">
    <property type="entry name" value="p450"/>
    <property type="match status" value="1"/>
</dbReference>
<keyword evidence="10" id="KW-0408">Iron</keyword>
<name>A0AAV5A8W2_9AGAM</name>
<evidence type="ECO:0000256" key="10">
    <source>
        <dbReference type="ARBA" id="ARBA00023004"/>
    </source>
</evidence>
<evidence type="ECO:0000256" key="7">
    <source>
        <dbReference type="ARBA" id="ARBA00022723"/>
    </source>
</evidence>
<comment type="pathway">
    <text evidence="3">Secondary metabolite biosynthesis.</text>
</comment>
<dbReference type="EMBL" id="BPWL01000006">
    <property type="protein sequence ID" value="GJJ11054.1"/>
    <property type="molecule type" value="Genomic_DNA"/>
</dbReference>
<reference evidence="13" key="1">
    <citation type="submission" date="2021-10" db="EMBL/GenBank/DDBJ databases">
        <title>De novo Genome Assembly of Clathrus columnatus (Basidiomycota, Fungi) Using Illumina and Nanopore Sequence Data.</title>
        <authorList>
            <person name="Ogiso-Tanaka E."/>
            <person name="Itagaki H."/>
            <person name="Hosoya T."/>
            <person name="Hosaka K."/>
        </authorList>
    </citation>
    <scope>NUCLEOTIDE SEQUENCE</scope>
    <source>
        <strain evidence="13">MO-923</strain>
    </source>
</reference>
<keyword evidence="6" id="KW-0812">Transmembrane</keyword>
<evidence type="ECO:0000256" key="5">
    <source>
        <dbReference type="ARBA" id="ARBA00022617"/>
    </source>
</evidence>
<dbReference type="InterPro" id="IPR050364">
    <property type="entry name" value="Cytochrome_P450_fung"/>
</dbReference>
<dbReference type="GO" id="GO:0020037">
    <property type="term" value="F:heme binding"/>
    <property type="evidence" value="ECO:0007669"/>
    <property type="project" value="InterPro"/>
</dbReference>
<keyword evidence="11" id="KW-0503">Monooxygenase</keyword>
<evidence type="ECO:0008006" key="15">
    <source>
        <dbReference type="Google" id="ProtNLM"/>
    </source>
</evidence>
<organism evidence="13 14">
    <name type="scientific">Clathrus columnatus</name>
    <dbReference type="NCBI Taxonomy" id="1419009"/>
    <lineage>
        <taxon>Eukaryota</taxon>
        <taxon>Fungi</taxon>
        <taxon>Dikarya</taxon>
        <taxon>Basidiomycota</taxon>
        <taxon>Agaricomycotina</taxon>
        <taxon>Agaricomycetes</taxon>
        <taxon>Phallomycetidae</taxon>
        <taxon>Phallales</taxon>
        <taxon>Clathraceae</taxon>
        <taxon>Clathrus</taxon>
    </lineage>
</organism>
<evidence type="ECO:0000256" key="6">
    <source>
        <dbReference type="ARBA" id="ARBA00022692"/>
    </source>
</evidence>
<keyword evidence="7" id="KW-0479">Metal-binding</keyword>
<evidence type="ECO:0000256" key="3">
    <source>
        <dbReference type="ARBA" id="ARBA00005179"/>
    </source>
</evidence>
<keyword evidence="5" id="KW-0349">Heme</keyword>
<dbReference type="PRINTS" id="PR00463">
    <property type="entry name" value="EP450I"/>
</dbReference>
<dbReference type="Gene3D" id="1.10.630.10">
    <property type="entry name" value="Cytochrome P450"/>
    <property type="match status" value="1"/>
</dbReference>
<gene>
    <name evidence="13" type="ORF">Clacol_005285</name>
</gene>
<accession>A0AAV5A8W2</accession>
<dbReference type="InterPro" id="IPR036396">
    <property type="entry name" value="Cyt_P450_sf"/>
</dbReference>
<dbReference type="GO" id="GO:0004497">
    <property type="term" value="F:monooxygenase activity"/>
    <property type="evidence" value="ECO:0007669"/>
    <property type="project" value="UniProtKB-KW"/>
</dbReference>
<protein>
    <recommendedName>
        <fullName evidence="15">Cytochrome P450</fullName>
    </recommendedName>
</protein>
<sequence length="157" mass="17502">MRDKPVEVAKNNLKNGDARSSMISALIENLENNSARPDDYEDIIKRVTGVAYIAAVDTVNGVLLHFLYTMLLHPEVQKRAQEELDEVVGSGALPSFEDFGRLKYTRAVFQELLRWNAVAPSALPHVLNVDDVVNGYFIPKGTIVFGNTWSLLRSKSV</sequence>
<keyword evidence="14" id="KW-1185">Reference proteome</keyword>
<dbReference type="GO" id="GO:0016705">
    <property type="term" value="F:oxidoreductase activity, acting on paired donors, with incorporation or reduction of molecular oxygen"/>
    <property type="evidence" value="ECO:0007669"/>
    <property type="project" value="InterPro"/>
</dbReference>
<comment type="subcellular location">
    <subcellularLocation>
        <location evidence="2">Membrane</location>
    </subcellularLocation>
</comment>
<dbReference type="PANTHER" id="PTHR46300:SF2">
    <property type="entry name" value="CYTOCHROME P450 MONOOXYGENASE ALNH-RELATED"/>
    <property type="match status" value="1"/>
</dbReference>
<evidence type="ECO:0000256" key="9">
    <source>
        <dbReference type="ARBA" id="ARBA00023002"/>
    </source>
</evidence>
<dbReference type="SUPFAM" id="SSF48264">
    <property type="entry name" value="Cytochrome P450"/>
    <property type="match status" value="1"/>
</dbReference>
<evidence type="ECO:0000256" key="8">
    <source>
        <dbReference type="ARBA" id="ARBA00022989"/>
    </source>
</evidence>
<keyword evidence="8" id="KW-1133">Transmembrane helix</keyword>
<comment type="cofactor">
    <cofactor evidence="1">
        <name>heme</name>
        <dbReference type="ChEBI" id="CHEBI:30413"/>
    </cofactor>
</comment>
<evidence type="ECO:0000256" key="11">
    <source>
        <dbReference type="ARBA" id="ARBA00023033"/>
    </source>
</evidence>
<dbReference type="PANTHER" id="PTHR46300">
    <property type="entry name" value="P450, PUTATIVE (EUROFUNG)-RELATED-RELATED"/>
    <property type="match status" value="1"/>
</dbReference>
<evidence type="ECO:0000256" key="2">
    <source>
        <dbReference type="ARBA" id="ARBA00004370"/>
    </source>
</evidence>
<dbReference type="GO" id="GO:0005506">
    <property type="term" value="F:iron ion binding"/>
    <property type="evidence" value="ECO:0007669"/>
    <property type="project" value="InterPro"/>
</dbReference>
<evidence type="ECO:0000256" key="12">
    <source>
        <dbReference type="ARBA" id="ARBA00023136"/>
    </source>
</evidence>
<dbReference type="Proteomes" id="UP001050691">
    <property type="component" value="Unassembled WGS sequence"/>
</dbReference>
<keyword evidence="12" id="KW-0472">Membrane</keyword>
<evidence type="ECO:0000256" key="1">
    <source>
        <dbReference type="ARBA" id="ARBA00001971"/>
    </source>
</evidence>
<evidence type="ECO:0000313" key="14">
    <source>
        <dbReference type="Proteomes" id="UP001050691"/>
    </source>
</evidence>
<comment type="caution">
    <text evidence="13">The sequence shown here is derived from an EMBL/GenBank/DDBJ whole genome shotgun (WGS) entry which is preliminary data.</text>
</comment>
<dbReference type="AlphaFoldDB" id="A0AAV5A8W2"/>
<comment type="similarity">
    <text evidence="4">Belongs to the cytochrome P450 family.</text>
</comment>
<evidence type="ECO:0000256" key="4">
    <source>
        <dbReference type="ARBA" id="ARBA00010617"/>
    </source>
</evidence>
<keyword evidence="9" id="KW-0560">Oxidoreductase</keyword>
<dbReference type="InterPro" id="IPR001128">
    <property type="entry name" value="Cyt_P450"/>
</dbReference>
<evidence type="ECO:0000313" key="13">
    <source>
        <dbReference type="EMBL" id="GJJ11054.1"/>
    </source>
</evidence>
<proteinExistence type="inferred from homology"/>
<dbReference type="GO" id="GO:0016020">
    <property type="term" value="C:membrane"/>
    <property type="evidence" value="ECO:0007669"/>
    <property type="project" value="UniProtKB-SubCell"/>
</dbReference>
<dbReference type="InterPro" id="IPR002401">
    <property type="entry name" value="Cyt_P450_E_grp-I"/>
</dbReference>